<feature type="domain" description="Glycosyltransferase subfamily 4-like N-terminal" evidence="1">
    <location>
        <begin position="35"/>
        <end position="228"/>
    </location>
</feature>
<dbReference type="AlphaFoldDB" id="A0A7C1K0A2"/>
<proteinExistence type="predicted"/>
<dbReference type="Pfam" id="PF13439">
    <property type="entry name" value="Glyco_transf_4"/>
    <property type="match status" value="1"/>
</dbReference>
<dbReference type="GO" id="GO:0016757">
    <property type="term" value="F:glycosyltransferase activity"/>
    <property type="evidence" value="ECO:0007669"/>
    <property type="project" value="TreeGrafter"/>
</dbReference>
<dbReference type="InterPro" id="IPR028098">
    <property type="entry name" value="Glyco_trans_4-like_N"/>
</dbReference>
<name>A0A7C1K0A2_THERO</name>
<evidence type="ECO:0000259" key="1">
    <source>
        <dbReference type="Pfam" id="PF13439"/>
    </source>
</evidence>
<dbReference type="EMBL" id="DSJL01000010">
    <property type="protein sequence ID" value="HEF64932.1"/>
    <property type="molecule type" value="Genomic_DNA"/>
</dbReference>
<protein>
    <submittedName>
        <fullName evidence="2">Glycosyltransferase</fullName>
    </submittedName>
</protein>
<keyword evidence="2" id="KW-0808">Transferase</keyword>
<organism evidence="2">
    <name type="scientific">Thermomicrobium roseum</name>
    <dbReference type="NCBI Taxonomy" id="500"/>
    <lineage>
        <taxon>Bacteria</taxon>
        <taxon>Pseudomonadati</taxon>
        <taxon>Thermomicrobiota</taxon>
        <taxon>Thermomicrobia</taxon>
        <taxon>Thermomicrobiales</taxon>
        <taxon>Thermomicrobiaceae</taxon>
        <taxon>Thermomicrobium</taxon>
    </lineage>
</organism>
<dbReference type="PANTHER" id="PTHR12526:SF600">
    <property type="entry name" value="GLYCOSYL TRANSFERASE GROUP 1"/>
    <property type="match status" value="1"/>
</dbReference>
<sequence length="421" mass="47257">MTRRWKRWSFEKGNAEISLRVLVVSPLLPYPVRTGGALRIWQLLRALALEHDVTLLASTPPAVQWDEACEALAPIRLLRVPSAWTPGEGPTLAKRVRQLRSLFSRRSAFYWTFAWPLAPVVRKLGEHTFDVVQVEYGPLGLLPFSPEMPLVLDAHNVEYRALERIAGQASVWRRLWLRLETARVRRDERAAWRRATWCLATSRVDAQEIAAVSEARVAVVPNGVELDRYPLQPPELAEPDHVLFVGSFRYWPNVDGIRWFAEQVWPRIVRCRPAARLSLVGFDPPAEVRRLERIPGVVVVGTVPDVRPWLARASVVVVPLRAGSGTRLKLLEALAVGKAVVSTRLGAEGVECEHGRHLLLADEPQAFAESVLSLLASPEQRLALGRAGRRLVVEEYAWERIAEKLLAVYRRLASENGGSGT</sequence>
<reference evidence="2" key="1">
    <citation type="journal article" date="2020" name="mSystems">
        <title>Genome- and Community-Level Interaction Insights into Carbon Utilization and Element Cycling Functions of Hydrothermarchaeota in Hydrothermal Sediment.</title>
        <authorList>
            <person name="Zhou Z."/>
            <person name="Liu Y."/>
            <person name="Xu W."/>
            <person name="Pan J."/>
            <person name="Luo Z.H."/>
            <person name="Li M."/>
        </authorList>
    </citation>
    <scope>NUCLEOTIDE SEQUENCE [LARGE SCALE GENOMIC DNA]</scope>
    <source>
        <strain evidence="2">SpSt-222</strain>
    </source>
</reference>
<evidence type="ECO:0000313" key="2">
    <source>
        <dbReference type="EMBL" id="HEF64932.1"/>
    </source>
</evidence>
<dbReference type="Gene3D" id="3.40.50.2000">
    <property type="entry name" value="Glycogen Phosphorylase B"/>
    <property type="match status" value="2"/>
</dbReference>
<accession>A0A7C1K0A2</accession>
<gene>
    <name evidence="2" type="ORF">ENP47_04970</name>
</gene>
<dbReference type="PANTHER" id="PTHR12526">
    <property type="entry name" value="GLYCOSYLTRANSFERASE"/>
    <property type="match status" value="1"/>
</dbReference>
<comment type="caution">
    <text evidence="2">The sequence shown here is derived from an EMBL/GenBank/DDBJ whole genome shotgun (WGS) entry which is preliminary data.</text>
</comment>
<dbReference type="CDD" id="cd03801">
    <property type="entry name" value="GT4_PimA-like"/>
    <property type="match status" value="1"/>
</dbReference>
<dbReference type="SUPFAM" id="SSF53756">
    <property type="entry name" value="UDP-Glycosyltransferase/glycogen phosphorylase"/>
    <property type="match status" value="1"/>
</dbReference>
<dbReference type="Pfam" id="PF13692">
    <property type="entry name" value="Glyco_trans_1_4"/>
    <property type="match status" value="1"/>
</dbReference>